<reference evidence="1" key="2">
    <citation type="journal article" date="2015" name="Data Brief">
        <title>Shoot transcriptome of the giant reed, Arundo donax.</title>
        <authorList>
            <person name="Barrero R.A."/>
            <person name="Guerrero F.D."/>
            <person name="Moolhuijzen P."/>
            <person name="Goolsby J.A."/>
            <person name="Tidwell J."/>
            <person name="Bellgard S.E."/>
            <person name="Bellgard M.I."/>
        </authorList>
    </citation>
    <scope>NUCLEOTIDE SEQUENCE</scope>
    <source>
        <tissue evidence="1">Shoot tissue taken approximately 20 cm above the soil surface</tissue>
    </source>
</reference>
<protein>
    <submittedName>
        <fullName evidence="1">Uncharacterized protein</fullName>
    </submittedName>
</protein>
<accession>A0A0A9FAW3</accession>
<dbReference type="AlphaFoldDB" id="A0A0A9FAW3"/>
<proteinExistence type="predicted"/>
<reference evidence="1" key="1">
    <citation type="submission" date="2014-09" db="EMBL/GenBank/DDBJ databases">
        <authorList>
            <person name="Magalhaes I.L.F."/>
            <person name="Oliveira U."/>
            <person name="Santos F.R."/>
            <person name="Vidigal T.H.D.A."/>
            <person name="Brescovit A.D."/>
            <person name="Santos A.J."/>
        </authorList>
    </citation>
    <scope>NUCLEOTIDE SEQUENCE</scope>
    <source>
        <tissue evidence="1">Shoot tissue taken approximately 20 cm above the soil surface</tissue>
    </source>
</reference>
<organism evidence="1">
    <name type="scientific">Arundo donax</name>
    <name type="common">Giant reed</name>
    <name type="synonym">Donax arundinaceus</name>
    <dbReference type="NCBI Taxonomy" id="35708"/>
    <lineage>
        <taxon>Eukaryota</taxon>
        <taxon>Viridiplantae</taxon>
        <taxon>Streptophyta</taxon>
        <taxon>Embryophyta</taxon>
        <taxon>Tracheophyta</taxon>
        <taxon>Spermatophyta</taxon>
        <taxon>Magnoliopsida</taxon>
        <taxon>Liliopsida</taxon>
        <taxon>Poales</taxon>
        <taxon>Poaceae</taxon>
        <taxon>PACMAD clade</taxon>
        <taxon>Arundinoideae</taxon>
        <taxon>Arundineae</taxon>
        <taxon>Arundo</taxon>
    </lineage>
</organism>
<name>A0A0A9FAW3_ARUDO</name>
<sequence>MFMNEVIQLARTCYTRYYRYLINLII</sequence>
<evidence type="ECO:0000313" key="1">
    <source>
        <dbReference type="EMBL" id="JAE10140.1"/>
    </source>
</evidence>
<dbReference type="EMBL" id="GBRH01187756">
    <property type="protein sequence ID" value="JAE10140.1"/>
    <property type="molecule type" value="Transcribed_RNA"/>
</dbReference>